<dbReference type="Gene3D" id="1.10.287.70">
    <property type="match status" value="1"/>
</dbReference>
<keyword evidence="6" id="KW-0862">Zinc</keyword>
<dbReference type="PANTHER" id="PTHR18966">
    <property type="entry name" value="IONOTROPIC GLUTAMATE RECEPTOR"/>
    <property type="match status" value="1"/>
</dbReference>
<feature type="site" description="Crucial to convey clamshell closure to channel opening" evidence="18">
    <location>
        <position position="693"/>
    </location>
</feature>
<evidence type="ECO:0000256" key="13">
    <source>
        <dbReference type="ARBA" id="ARBA00023257"/>
    </source>
</evidence>
<keyword evidence="3" id="KW-1003">Cell membrane</keyword>
<dbReference type="PRINTS" id="PR00177">
    <property type="entry name" value="NMDARECEPTOR"/>
</dbReference>
<keyword evidence="14" id="KW-1071">Ligand-gated ion channel</keyword>
<feature type="binding site" evidence="17">
    <location>
        <position position="552"/>
    </location>
    <ligand>
        <name>L-glutamate</name>
        <dbReference type="ChEBI" id="CHEBI:29985"/>
    </ligand>
</feature>
<feature type="chain" id="PRO_5044820588" evidence="21">
    <location>
        <begin position="24"/>
        <end position="982"/>
    </location>
</feature>
<evidence type="ECO:0000256" key="20">
    <source>
        <dbReference type="SAM" id="Phobius"/>
    </source>
</evidence>
<dbReference type="InterPro" id="IPR001828">
    <property type="entry name" value="ANF_lig-bd_rcpt"/>
</dbReference>
<evidence type="ECO:0000256" key="19">
    <source>
        <dbReference type="SAM" id="Coils"/>
    </source>
</evidence>
<evidence type="ECO:0000256" key="18">
    <source>
        <dbReference type="PIRSR" id="PIRSR601508-2"/>
    </source>
</evidence>
<dbReference type="SMART" id="SM00079">
    <property type="entry name" value="PBPe"/>
    <property type="match status" value="1"/>
</dbReference>
<keyword evidence="10 20" id="KW-0472">Membrane</keyword>
<keyword evidence="5" id="KW-0479">Metal-binding</keyword>
<gene>
    <name evidence="24" type="ORF">BaRGS_00019610</name>
</gene>
<keyword evidence="25" id="KW-1185">Reference proteome</keyword>
<feature type="binding site" evidence="17">
    <location>
        <position position="720"/>
    </location>
    <ligand>
        <name>L-glutamate</name>
        <dbReference type="ChEBI" id="CHEBI:29985"/>
    </ligand>
</feature>
<dbReference type="Pfam" id="PF10613">
    <property type="entry name" value="Lig_chan-Glu_bd"/>
    <property type="match status" value="1"/>
</dbReference>
<evidence type="ECO:0000256" key="11">
    <source>
        <dbReference type="ARBA" id="ARBA00023170"/>
    </source>
</evidence>
<keyword evidence="13" id="KW-0628">Postsynaptic cell membrane</keyword>
<dbReference type="Gene3D" id="3.40.190.10">
    <property type="entry name" value="Periplasmic binding protein-like II"/>
    <property type="match status" value="2"/>
</dbReference>
<keyword evidence="19" id="KW-0175">Coiled coil</keyword>
<dbReference type="FunFam" id="3.40.190.10:FF:000009">
    <property type="entry name" value="Putative glutamate receptor ionotropic NMDA 2B"/>
    <property type="match status" value="1"/>
</dbReference>
<evidence type="ECO:0000256" key="1">
    <source>
        <dbReference type="ARBA" id="ARBA00004651"/>
    </source>
</evidence>
<comment type="subcellular location">
    <subcellularLocation>
        <location evidence="1">Cell membrane</location>
        <topology evidence="1">Multi-pass membrane protein</topology>
    </subcellularLocation>
    <subcellularLocation>
        <location evidence="16">Postsynaptic cell membrane</location>
    </subcellularLocation>
</comment>
<feature type="transmembrane region" description="Helical" evidence="20">
    <location>
        <begin position="631"/>
        <end position="648"/>
    </location>
</feature>
<comment type="caution">
    <text evidence="24">The sequence shown here is derived from an EMBL/GenBank/DDBJ whole genome shotgun (WGS) entry which is preliminary data.</text>
</comment>
<evidence type="ECO:0000256" key="7">
    <source>
        <dbReference type="ARBA" id="ARBA00022989"/>
    </source>
</evidence>
<dbReference type="SMART" id="SM00918">
    <property type="entry name" value="Lig_chan-Glu_bd"/>
    <property type="match status" value="1"/>
</dbReference>
<evidence type="ECO:0000256" key="2">
    <source>
        <dbReference type="ARBA" id="ARBA00022448"/>
    </source>
</evidence>
<evidence type="ECO:0000256" key="10">
    <source>
        <dbReference type="ARBA" id="ARBA00023136"/>
    </source>
</evidence>
<feature type="transmembrane region" description="Helical" evidence="20">
    <location>
        <begin position="589"/>
        <end position="610"/>
    </location>
</feature>
<feature type="binding site" evidence="17">
    <location>
        <position position="762"/>
    </location>
    <ligand>
        <name>L-glutamate</name>
        <dbReference type="ChEBI" id="CHEBI:29985"/>
    </ligand>
</feature>
<name>A0ABD0KQ55_9CAEN</name>
<keyword evidence="15" id="KW-0407">Ion channel</keyword>
<feature type="domain" description="Ionotropic glutamate receptor C-terminal" evidence="22">
    <location>
        <begin position="465"/>
        <end position="801"/>
    </location>
</feature>
<keyword evidence="7 20" id="KW-1133">Transmembrane helix</keyword>
<organism evidence="24 25">
    <name type="scientific">Batillaria attramentaria</name>
    <dbReference type="NCBI Taxonomy" id="370345"/>
    <lineage>
        <taxon>Eukaryota</taxon>
        <taxon>Metazoa</taxon>
        <taxon>Spiralia</taxon>
        <taxon>Lophotrochozoa</taxon>
        <taxon>Mollusca</taxon>
        <taxon>Gastropoda</taxon>
        <taxon>Caenogastropoda</taxon>
        <taxon>Sorbeoconcha</taxon>
        <taxon>Cerithioidea</taxon>
        <taxon>Batillariidae</taxon>
        <taxon>Batillaria</taxon>
    </lineage>
</organism>
<dbReference type="Pfam" id="PF01094">
    <property type="entry name" value="ANF_receptor"/>
    <property type="match status" value="1"/>
</dbReference>
<evidence type="ECO:0000256" key="15">
    <source>
        <dbReference type="ARBA" id="ARBA00023303"/>
    </source>
</evidence>
<dbReference type="SUPFAM" id="SSF53822">
    <property type="entry name" value="Periplasmic binding protein-like I"/>
    <property type="match status" value="1"/>
</dbReference>
<evidence type="ECO:0000256" key="14">
    <source>
        <dbReference type="ARBA" id="ARBA00023286"/>
    </source>
</evidence>
<evidence type="ECO:0000259" key="23">
    <source>
        <dbReference type="SMART" id="SM00918"/>
    </source>
</evidence>
<reference evidence="24 25" key="1">
    <citation type="journal article" date="2023" name="Sci. Data">
        <title>Genome assembly of the Korean intertidal mud-creeper Batillaria attramentaria.</title>
        <authorList>
            <person name="Patra A.K."/>
            <person name="Ho P.T."/>
            <person name="Jun S."/>
            <person name="Lee S.J."/>
            <person name="Kim Y."/>
            <person name="Won Y.J."/>
        </authorList>
    </citation>
    <scope>NUCLEOTIDE SEQUENCE [LARGE SCALE GENOMIC DNA]</scope>
    <source>
        <strain evidence="24">Wonlab-2016</strain>
    </source>
</reference>
<dbReference type="Gene3D" id="3.40.50.2300">
    <property type="match status" value="2"/>
</dbReference>
<evidence type="ECO:0000313" key="25">
    <source>
        <dbReference type="Proteomes" id="UP001519460"/>
    </source>
</evidence>
<sequence length="982" mass="111950">MNPLPSVATLLPLLLILTPEITTQDTDRSRGPRPVSFHVIAHVTFQRNYQSVLDSVLRKAGYQFTYSQVYRYFQPKASVIRLGEEYPKHILHAFCDEIFNQTSTAILHLINPFEHLKDWKSAQFVSNLIHHVGIPVITWGPEYVTTSNKPSDEVKQLQISPTLTQQAQAMLMLLQQYKWTDYSVVYTTYAGHQDFLNAVRMLEREHNKLHDENNPATAKLRFHQLLEVKIKDTDNDTQVTKDLGAIVNSDTRIVLLFADGKDTRSILKSAARLGLITSEFAWIVAFEAIPQTHGNSAVDLPVGLLGLKYDSDEREMKQAVESAAWIWLRALAASVDGGYLPWSLPDLRCHGDQLLYWNDGHVFSEYLVNASLKEESSREDDHITEPSLTVVNVQSDDTGKENQWIEVGKWTPRGLSMQRISWLGGATGPPSGKPERYHLRVVTRPEEPYVTYRNVTGNGTCQDSTTTCTVYPRDEDGNKLSNTTITKCCTGLSIDLLQHISRALNFDVYLYEVEDFQWGNQDKHGRWDGLMRELLEGHADMAVTSLGISEERSRAVSFSEPYQETGITIIVAIREGAISATAFLEPYDYPSWCLILVFSVHTVGASIFIFEWFSPYGMDRGRVRQTEHKFSLFRTFWLMWAMLFGAAVSTDSPRGVSGKFLANIWALFAVVFLASYTANLAAFMITKEEYYDLSGIQDWRLQNPQWMKPPFKYGTIPNTSTESNIRKNNRDMYLWMEKYKQDSVKDAINNLKAQRIHAFIYDATVLEYQAGKDTECRLITVGNWYAMSGEMERLQEFWLAGACHMKQKKSSNNQGVTGGVSSHTLGILNFTSAFILLGLGTGLAALTFLLEYCFVWFGRRRLSSWDKKGCCALVSMNMGMSLTFQQSVHDALHLHRTHRCRNPVCETQLWKANHRLDMAKRQIDRLQREIAALTVEKERQEKLEVWTYDPEIVRAHNGTRPNPDVYIKDDHEDPVCPKVTLL</sequence>
<dbReference type="Pfam" id="PF00060">
    <property type="entry name" value="Lig_chan"/>
    <property type="match status" value="1"/>
</dbReference>
<evidence type="ECO:0000256" key="16">
    <source>
        <dbReference type="ARBA" id="ARBA00034100"/>
    </source>
</evidence>
<evidence type="ECO:0000256" key="3">
    <source>
        <dbReference type="ARBA" id="ARBA00022475"/>
    </source>
</evidence>
<evidence type="ECO:0000256" key="17">
    <source>
        <dbReference type="PIRSR" id="PIRSR601508-1"/>
    </source>
</evidence>
<accession>A0ABD0KQ55</accession>
<keyword evidence="8" id="KW-0770">Synapse</keyword>
<keyword evidence="2" id="KW-0813">Transport</keyword>
<keyword evidence="9" id="KW-0406">Ion transport</keyword>
<evidence type="ECO:0000313" key="24">
    <source>
        <dbReference type="EMBL" id="KAK7489096.1"/>
    </source>
</evidence>
<evidence type="ECO:0000256" key="8">
    <source>
        <dbReference type="ARBA" id="ARBA00023018"/>
    </source>
</evidence>
<keyword evidence="12" id="KW-0325">Glycoprotein</keyword>
<dbReference type="AlphaFoldDB" id="A0ABD0KQ55"/>
<feature type="transmembrane region" description="Helical" evidence="20">
    <location>
        <begin position="660"/>
        <end position="685"/>
    </location>
</feature>
<feature type="transmembrane region" description="Helical" evidence="20">
    <location>
        <begin position="833"/>
        <end position="857"/>
    </location>
</feature>
<evidence type="ECO:0000256" key="9">
    <source>
        <dbReference type="ARBA" id="ARBA00023065"/>
    </source>
</evidence>
<keyword evidence="4 20" id="KW-0812">Transmembrane</keyword>
<dbReference type="InterPro" id="IPR001508">
    <property type="entry name" value="Iono_Glu_rcpt_met"/>
</dbReference>
<feature type="binding site" evidence="17">
    <location>
        <position position="721"/>
    </location>
    <ligand>
        <name>L-glutamate</name>
        <dbReference type="ChEBI" id="CHEBI:29985"/>
    </ligand>
</feature>
<evidence type="ECO:0000256" key="6">
    <source>
        <dbReference type="ARBA" id="ARBA00022833"/>
    </source>
</evidence>
<evidence type="ECO:0000259" key="22">
    <source>
        <dbReference type="SMART" id="SM00079"/>
    </source>
</evidence>
<dbReference type="EMBL" id="JACVVK020000142">
    <property type="protein sequence ID" value="KAK7489096.1"/>
    <property type="molecule type" value="Genomic_DNA"/>
</dbReference>
<feature type="coiled-coil region" evidence="19">
    <location>
        <begin position="909"/>
        <end position="943"/>
    </location>
</feature>
<feature type="domain" description="Ionotropic glutamate receptor L-glutamate and glycine-binding" evidence="23">
    <location>
        <begin position="479"/>
        <end position="536"/>
    </location>
</feature>
<evidence type="ECO:0000256" key="21">
    <source>
        <dbReference type="SAM" id="SignalP"/>
    </source>
</evidence>
<proteinExistence type="predicted"/>
<keyword evidence="11" id="KW-0675">Receptor</keyword>
<evidence type="ECO:0000256" key="12">
    <source>
        <dbReference type="ARBA" id="ARBA00023180"/>
    </source>
</evidence>
<dbReference type="InterPro" id="IPR001320">
    <property type="entry name" value="Iontro_rcpt_C"/>
</dbReference>
<keyword evidence="21" id="KW-0732">Signal</keyword>
<protein>
    <submittedName>
        <fullName evidence="24">Uncharacterized protein</fullName>
    </submittedName>
</protein>
<dbReference type="GO" id="GO:0034220">
    <property type="term" value="P:monoatomic ion transmembrane transport"/>
    <property type="evidence" value="ECO:0007669"/>
    <property type="project" value="UniProtKB-KW"/>
</dbReference>
<dbReference type="InterPro" id="IPR015683">
    <property type="entry name" value="Ionotropic_Glu_rcpt"/>
</dbReference>
<feature type="signal peptide" evidence="21">
    <location>
        <begin position="1"/>
        <end position="23"/>
    </location>
</feature>
<dbReference type="SUPFAM" id="SSF53850">
    <property type="entry name" value="Periplasmic binding protein-like II"/>
    <property type="match status" value="1"/>
</dbReference>
<feature type="site" description="Interaction with the cone snail toxin Con-ikot-ikot" evidence="18">
    <location>
        <position position="726"/>
    </location>
</feature>
<evidence type="ECO:0000256" key="5">
    <source>
        <dbReference type="ARBA" id="ARBA00022723"/>
    </source>
</evidence>
<dbReference type="InterPro" id="IPR028082">
    <property type="entry name" value="Peripla_BP_I"/>
</dbReference>
<dbReference type="GO" id="GO:0046872">
    <property type="term" value="F:metal ion binding"/>
    <property type="evidence" value="ECO:0007669"/>
    <property type="project" value="UniProtKB-KW"/>
</dbReference>
<dbReference type="InterPro" id="IPR019594">
    <property type="entry name" value="Glu/Gly-bd"/>
</dbReference>
<dbReference type="GO" id="GO:0045211">
    <property type="term" value="C:postsynaptic membrane"/>
    <property type="evidence" value="ECO:0007669"/>
    <property type="project" value="UniProtKB-SubCell"/>
</dbReference>
<dbReference type="Proteomes" id="UP001519460">
    <property type="component" value="Unassembled WGS sequence"/>
</dbReference>
<evidence type="ECO:0000256" key="4">
    <source>
        <dbReference type="ARBA" id="ARBA00022692"/>
    </source>
</evidence>